<dbReference type="OrthoDB" id="5459800at2"/>
<dbReference type="EMBL" id="SOBK01000001">
    <property type="protein sequence ID" value="TDT92059.1"/>
    <property type="molecule type" value="Genomic_DNA"/>
</dbReference>
<organism evidence="2 4">
    <name type="scientific">Pseudodesulfovibrio indicus</name>
    <dbReference type="NCBI Taxonomy" id="1716143"/>
    <lineage>
        <taxon>Bacteria</taxon>
        <taxon>Pseudomonadati</taxon>
        <taxon>Thermodesulfobacteriota</taxon>
        <taxon>Desulfovibrionia</taxon>
        <taxon>Desulfovibrionales</taxon>
        <taxon>Desulfovibrionaceae</taxon>
    </lineage>
</organism>
<keyword evidence="3" id="KW-1185">Reference proteome</keyword>
<dbReference type="InterPro" id="IPR027417">
    <property type="entry name" value="P-loop_NTPase"/>
</dbReference>
<evidence type="ECO:0000313" key="3">
    <source>
        <dbReference type="Proteomes" id="UP000055611"/>
    </source>
</evidence>
<name>A0A126QMK4_9BACT</name>
<dbReference type="EMBL" id="CP014206">
    <property type="protein sequence ID" value="AMK11049.1"/>
    <property type="molecule type" value="Genomic_DNA"/>
</dbReference>
<reference evidence="1 3" key="1">
    <citation type="journal article" date="2016" name="Front. Microbiol.">
        <title>Genome Sequence of the Piezophilic, Mesophilic Sulfate-Reducing Bacterium Desulfovibrio indicus J2T.</title>
        <authorList>
            <person name="Cao J."/>
            <person name="Maignien L."/>
            <person name="Shao Z."/>
            <person name="Alain K."/>
            <person name="Jebbar M."/>
        </authorList>
    </citation>
    <scope>NUCLEOTIDE SEQUENCE [LARGE SCALE GENOMIC DNA]</scope>
    <source>
        <strain evidence="1 3">J2</strain>
    </source>
</reference>
<sequence length="759" mass="84362">MEGTVYVHIGAPKTGSTALQCFLDRNRDRLRGEGYLYPAAAARAGGHHDLSFLLNDAYPDWAIGQDATLDELTGRLEAECAGFDGDVVLSSENFYLLNTPDQVRRLLDSVPSLKARRAVIVVFLRRQDEAHEAWYNQTIKAQGATHSLRRCIERNLDLWDYGLRLSEWADVFCASNILPAIYSSGTGWDIRSHFLDMLGIAAEGFDLDAPRVNSRLSPGFLAVQRAINWLPIPVTAKRRFHKRFIKGSARFLGGRSAGGGTPAWKAEVMERYAAGNLVVADRFFGGRPLFGEAAAGDGRTDREAVEGSGLFDAEFYRDAYADYLRDGQDPLDHFLRIGGREGCLASPRFDPCIYKLNVPSAREADNPLAHAARAGSEFLSAGNHSPCLDGVGFSLIRPNDPAGIDLLECNRVTPEQAEVFAGPSSVSFEAGGKRYTLESPPSEFLLDIIRENRPFGFLRRPEGSWDFLATIARMAEDIRARSGDVLSGTERLRCAVRAAQRATLCGGRWGELFRHWNQVFVENFWMESMADMRAGNPGTNLATAVAFKGYPTLEERLFVFPGADPATDPNIPAVLDNFADFFPDASEPLLDATYMKRGVVSGGFAQLPEACRDHPVLLLGPPWCACIGQRWELPRFRHLSIPWSGAAALRHSLLERCRSALRELPGGGPLPVFLFQCGGTIAAWLMTRLEREFPDCIYLDMGQALDAWCLDEAFSSMYPWTRLFRKCMVVNLGLESLYREACGPHYDHWLEWTTEYEGE</sequence>
<gene>
    <name evidence="1" type="ORF">AWY79_07950</name>
    <name evidence="2" type="ORF">EDC59_101463</name>
</gene>
<dbReference type="RefSeq" id="WP_066802258.1">
    <property type="nucleotide sequence ID" value="NZ_CP014206.1"/>
</dbReference>
<dbReference type="AlphaFoldDB" id="A0A126QMK4"/>
<accession>A0A126QMK4</accession>
<evidence type="ECO:0008006" key="5">
    <source>
        <dbReference type="Google" id="ProtNLM"/>
    </source>
</evidence>
<dbReference type="KEGG" id="dej:AWY79_07950"/>
<proteinExistence type="predicted"/>
<evidence type="ECO:0000313" key="4">
    <source>
        <dbReference type="Proteomes" id="UP000295506"/>
    </source>
</evidence>
<protein>
    <recommendedName>
        <fullName evidence="5">Sulfotransferase domain-containing protein</fullName>
    </recommendedName>
</protein>
<reference evidence="2 4" key="2">
    <citation type="submission" date="2019-03" db="EMBL/GenBank/DDBJ databases">
        <title>Genomic Encyclopedia of Type Strains, Phase IV (KMG-IV): sequencing the most valuable type-strain genomes for metagenomic binning, comparative biology and taxonomic classification.</title>
        <authorList>
            <person name="Goeker M."/>
        </authorList>
    </citation>
    <scope>NUCLEOTIDE SEQUENCE [LARGE SCALE GENOMIC DNA]</scope>
    <source>
        <strain evidence="2 4">DSM 101483</strain>
    </source>
</reference>
<dbReference type="Proteomes" id="UP000295506">
    <property type="component" value="Unassembled WGS sequence"/>
</dbReference>
<evidence type="ECO:0000313" key="2">
    <source>
        <dbReference type="EMBL" id="TDT92059.1"/>
    </source>
</evidence>
<dbReference type="SUPFAM" id="SSF52540">
    <property type="entry name" value="P-loop containing nucleoside triphosphate hydrolases"/>
    <property type="match status" value="1"/>
</dbReference>
<dbReference type="Proteomes" id="UP000055611">
    <property type="component" value="Chromosome"/>
</dbReference>
<evidence type="ECO:0000313" key="1">
    <source>
        <dbReference type="EMBL" id="AMK11049.1"/>
    </source>
</evidence>